<dbReference type="STRING" id="253628.A0A0D2AAM4"/>
<evidence type="ECO:0000256" key="13">
    <source>
        <dbReference type="RuleBase" id="RU365096"/>
    </source>
</evidence>
<dbReference type="GO" id="GO:0000701">
    <property type="term" value="F:purine-specific mismatch base pair DNA N-glycosylase activity"/>
    <property type="evidence" value="ECO:0007669"/>
    <property type="project" value="UniProtKB-EC"/>
</dbReference>
<evidence type="ECO:0000256" key="3">
    <source>
        <dbReference type="ARBA" id="ARBA00012045"/>
    </source>
</evidence>
<dbReference type="CDD" id="cd03431">
    <property type="entry name" value="NUDIX_DNA_Glycosylase_C-MutY"/>
    <property type="match status" value="1"/>
</dbReference>
<organism evidence="16 17">
    <name type="scientific">Verruconis gallopava</name>
    <dbReference type="NCBI Taxonomy" id="253628"/>
    <lineage>
        <taxon>Eukaryota</taxon>
        <taxon>Fungi</taxon>
        <taxon>Dikarya</taxon>
        <taxon>Ascomycota</taxon>
        <taxon>Pezizomycotina</taxon>
        <taxon>Dothideomycetes</taxon>
        <taxon>Pleosporomycetidae</taxon>
        <taxon>Venturiales</taxon>
        <taxon>Sympoventuriaceae</taxon>
        <taxon>Verruconis</taxon>
    </lineage>
</organism>
<dbReference type="GO" id="GO:0006285">
    <property type="term" value="P:base-excision repair, AP site formation"/>
    <property type="evidence" value="ECO:0007669"/>
    <property type="project" value="UniProtKB-ARBA"/>
</dbReference>
<keyword evidence="11" id="KW-0234">DNA repair</keyword>
<name>A0A0D2AAM4_9PEZI</name>
<dbReference type="PANTHER" id="PTHR42944">
    <property type="entry name" value="ADENINE DNA GLYCOSYLASE"/>
    <property type="match status" value="1"/>
</dbReference>
<dbReference type="VEuPathDB" id="FungiDB:PV09_05382"/>
<evidence type="ECO:0000256" key="5">
    <source>
        <dbReference type="ARBA" id="ARBA00022485"/>
    </source>
</evidence>
<comment type="catalytic activity">
    <reaction evidence="1 13">
        <text>Hydrolyzes free adenine bases from 7,8-dihydro-8-oxoguanine:adenine mismatched double-stranded DNA, leaving an apurinic site.</text>
        <dbReference type="EC" id="3.2.2.31"/>
    </reaction>
</comment>
<dbReference type="Pfam" id="PF14815">
    <property type="entry name" value="NUDIX_4"/>
    <property type="match status" value="1"/>
</dbReference>
<evidence type="ECO:0000256" key="1">
    <source>
        <dbReference type="ARBA" id="ARBA00000843"/>
    </source>
</evidence>
<keyword evidence="12 13" id="KW-0326">Glycosidase</keyword>
<dbReference type="GO" id="GO:0005634">
    <property type="term" value="C:nucleus"/>
    <property type="evidence" value="ECO:0007669"/>
    <property type="project" value="TreeGrafter"/>
</dbReference>
<dbReference type="Proteomes" id="UP000053259">
    <property type="component" value="Unassembled WGS sequence"/>
</dbReference>
<dbReference type="InterPro" id="IPR015797">
    <property type="entry name" value="NUDIX_hydrolase-like_dom_sf"/>
</dbReference>
<keyword evidence="6" id="KW-0479">Metal-binding</keyword>
<keyword evidence="5" id="KW-0004">4Fe-4S</keyword>
<dbReference type="FunFam" id="1.10.340.30:FF:000002">
    <property type="entry name" value="Adenine DNA glycosylase"/>
    <property type="match status" value="1"/>
</dbReference>
<sequence>MSSKKIIGRSETKDANAFLSSVDDTESCAPVFPPHRIHSVAYHRAPLLSNHDATESLLTWFDSISEKRKMPWRKPWLDPAAFDRNQEELERSRSERAYQVWVSEIMLQQTRVSVVIPYFNNWISKWPTVEDLSHASQDEVLAAWKGLGYYSRATRLLEAAQQIVNDMDGRIPGDVESLRKIKGIGRYTAGAVSSIAFGHAAPVLDGNVSRVLCRQLGLYARVKEKSKEDLLWKAAAMLVENVTSCSIESGLSDIPGRWNQGLMELGSTICTPKPKCHECPIQSTCRAYAEGQLLGRTSSDVGMLEDIEDACYLCEQLELEEVEAAVAKADTESDSSHLSKPRRKRTATVTELASRTAKSAKANTTTQRSIHDFTTLPGLATQSASPPTHPQSEQDAKVIAYCSLFPKREPKKKTPEEECAVCIIRRDTDLGDHYLIEQRPPNGLLASLWQFPTYKLPTNRNWSLKLRKTESRIFVQRIVGHDRNVKLSPTTERGSVTHVFSHLRLQMYVHEYRLGCDDSIAREIVSEDGPKRLWVSRQRVSDATLSTGMRRCWEQYRSSGN</sequence>
<dbReference type="InterPro" id="IPR023170">
    <property type="entry name" value="HhH_base_excis_C"/>
</dbReference>
<evidence type="ECO:0000256" key="9">
    <source>
        <dbReference type="ARBA" id="ARBA00023004"/>
    </source>
</evidence>
<dbReference type="InterPro" id="IPR003265">
    <property type="entry name" value="HhH-GPD_domain"/>
</dbReference>
<dbReference type="PANTHER" id="PTHR42944:SF1">
    <property type="entry name" value="ADENINE DNA GLYCOSYLASE"/>
    <property type="match status" value="1"/>
</dbReference>
<protein>
    <recommendedName>
        <fullName evidence="4 13">Adenine DNA glycosylase</fullName>
        <ecNumber evidence="3 13">3.2.2.31</ecNumber>
    </recommendedName>
</protein>
<evidence type="ECO:0000256" key="11">
    <source>
        <dbReference type="ARBA" id="ARBA00023204"/>
    </source>
</evidence>
<dbReference type="SUPFAM" id="SSF48150">
    <property type="entry name" value="DNA-glycosylase"/>
    <property type="match status" value="1"/>
</dbReference>
<dbReference type="GO" id="GO:0046872">
    <property type="term" value="F:metal ion binding"/>
    <property type="evidence" value="ECO:0007669"/>
    <property type="project" value="UniProtKB-UniRule"/>
</dbReference>
<evidence type="ECO:0000256" key="8">
    <source>
        <dbReference type="ARBA" id="ARBA00022801"/>
    </source>
</evidence>
<reference evidence="16 17" key="1">
    <citation type="submission" date="2015-01" db="EMBL/GenBank/DDBJ databases">
        <title>The Genome Sequence of Ochroconis gallopava CBS43764.</title>
        <authorList>
            <consortium name="The Broad Institute Genomics Platform"/>
            <person name="Cuomo C."/>
            <person name="de Hoog S."/>
            <person name="Gorbushina A."/>
            <person name="Stielow B."/>
            <person name="Teixiera M."/>
            <person name="Abouelleil A."/>
            <person name="Chapman S.B."/>
            <person name="Priest M."/>
            <person name="Young S.K."/>
            <person name="Wortman J."/>
            <person name="Nusbaum C."/>
            <person name="Birren B."/>
        </authorList>
    </citation>
    <scope>NUCLEOTIDE SEQUENCE [LARGE SCALE GENOMIC DNA]</scope>
    <source>
        <strain evidence="16 17">CBS 43764</strain>
    </source>
</reference>
<evidence type="ECO:0000256" key="7">
    <source>
        <dbReference type="ARBA" id="ARBA00022763"/>
    </source>
</evidence>
<dbReference type="SMART" id="SM00478">
    <property type="entry name" value="ENDO3c"/>
    <property type="match status" value="1"/>
</dbReference>
<comment type="cofactor">
    <cofactor evidence="13">
        <name>[4Fe-4S] cluster</name>
        <dbReference type="ChEBI" id="CHEBI:49883"/>
    </cofactor>
    <text evidence="13">Binds 1 [4Fe-4S] cluster.</text>
</comment>
<dbReference type="InterPro" id="IPR029119">
    <property type="entry name" value="MutY_C"/>
</dbReference>
<dbReference type="HOGENOM" id="CLU_012862_0_0_1"/>
<dbReference type="Pfam" id="PF00730">
    <property type="entry name" value="HhH-GPD"/>
    <property type="match status" value="1"/>
</dbReference>
<evidence type="ECO:0000256" key="6">
    <source>
        <dbReference type="ARBA" id="ARBA00022723"/>
    </source>
</evidence>
<dbReference type="GO" id="GO:0032357">
    <property type="term" value="F:oxidized purine DNA binding"/>
    <property type="evidence" value="ECO:0007669"/>
    <property type="project" value="TreeGrafter"/>
</dbReference>
<dbReference type="SUPFAM" id="SSF55811">
    <property type="entry name" value="Nudix"/>
    <property type="match status" value="1"/>
</dbReference>
<evidence type="ECO:0000259" key="15">
    <source>
        <dbReference type="SMART" id="SM00478"/>
    </source>
</evidence>
<dbReference type="GO" id="GO:0034039">
    <property type="term" value="F:8-oxo-7,8-dihydroguanine DNA N-glycosylase activity"/>
    <property type="evidence" value="ECO:0007669"/>
    <property type="project" value="TreeGrafter"/>
</dbReference>
<dbReference type="GeneID" id="27313355"/>
<dbReference type="Gene3D" id="1.10.340.30">
    <property type="entry name" value="Hypothetical protein, domain 2"/>
    <property type="match status" value="1"/>
</dbReference>
<dbReference type="Gene3D" id="3.90.79.10">
    <property type="entry name" value="Nucleoside Triphosphate Pyrophosphohydrolase"/>
    <property type="match status" value="1"/>
</dbReference>
<dbReference type="OrthoDB" id="10248838at2759"/>
<evidence type="ECO:0000256" key="12">
    <source>
        <dbReference type="ARBA" id="ARBA00023295"/>
    </source>
</evidence>
<feature type="region of interest" description="Disordered" evidence="14">
    <location>
        <begin position="328"/>
        <end position="370"/>
    </location>
</feature>
<dbReference type="GO" id="GO:0051539">
    <property type="term" value="F:4 iron, 4 sulfur cluster binding"/>
    <property type="evidence" value="ECO:0007669"/>
    <property type="project" value="UniProtKB-UniRule"/>
</dbReference>
<dbReference type="SMART" id="SM00525">
    <property type="entry name" value="FES"/>
    <property type="match status" value="1"/>
</dbReference>
<evidence type="ECO:0000256" key="10">
    <source>
        <dbReference type="ARBA" id="ARBA00023014"/>
    </source>
</evidence>
<dbReference type="InterPro" id="IPR044298">
    <property type="entry name" value="MIG/MutY"/>
</dbReference>
<evidence type="ECO:0000256" key="2">
    <source>
        <dbReference type="ARBA" id="ARBA00008343"/>
    </source>
</evidence>
<dbReference type="Gene3D" id="1.10.1670.10">
    <property type="entry name" value="Helix-hairpin-Helix base-excision DNA repair enzymes (C-terminal)"/>
    <property type="match status" value="1"/>
</dbReference>
<dbReference type="InterPro" id="IPR003651">
    <property type="entry name" value="Endonuclease3_FeS-loop_motif"/>
</dbReference>
<keyword evidence="8" id="KW-0378">Hydrolase</keyword>
<evidence type="ECO:0000313" key="16">
    <source>
        <dbReference type="EMBL" id="KIW03630.1"/>
    </source>
</evidence>
<dbReference type="AlphaFoldDB" id="A0A0D2AAM4"/>
<keyword evidence="10" id="KW-0411">Iron-sulfur</keyword>
<evidence type="ECO:0000313" key="17">
    <source>
        <dbReference type="Proteomes" id="UP000053259"/>
    </source>
</evidence>
<keyword evidence="7 13" id="KW-0227">DNA damage</keyword>
<accession>A0A0D2AAM4</accession>
<evidence type="ECO:0000256" key="14">
    <source>
        <dbReference type="SAM" id="MobiDB-lite"/>
    </source>
</evidence>
<evidence type="ECO:0000256" key="4">
    <source>
        <dbReference type="ARBA" id="ARBA00022023"/>
    </source>
</evidence>
<dbReference type="EMBL" id="KN847544">
    <property type="protein sequence ID" value="KIW03630.1"/>
    <property type="molecule type" value="Genomic_DNA"/>
</dbReference>
<feature type="domain" description="HhH-GPD" evidence="15">
    <location>
        <begin position="106"/>
        <end position="268"/>
    </location>
</feature>
<gene>
    <name evidence="16" type="ORF">PV09_05382</name>
</gene>
<dbReference type="EC" id="3.2.2.31" evidence="3 13"/>
<dbReference type="CDD" id="cd00056">
    <property type="entry name" value="ENDO3c"/>
    <property type="match status" value="1"/>
</dbReference>
<keyword evidence="9 13" id="KW-0408">Iron</keyword>
<dbReference type="RefSeq" id="XP_016213499.1">
    <property type="nucleotide sequence ID" value="XM_016358880.1"/>
</dbReference>
<dbReference type="InterPro" id="IPR011257">
    <property type="entry name" value="DNA_glycosylase"/>
</dbReference>
<proteinExistence type="inferred from homology"/>
<keyword evidence="17" id="KW-1185">Reference proteome</keyword>
<comment type="function">
    <text evidence="13">Adenine glycosylase active on G-A mispairs.</text>
</comment>
<dbReference type="GO" id="GO:0006298">
    <property type="term" value="P:mismatch repair"/>
    <property type="evidence" value="ECO:0007669"/>
    <property type="project" value="TreeGrafter"/>
</dbReference>
<feature type="compositionally biased region" description="Polar residues" evidence="14">
    <location>
        <begin position="347"/>
        <end position="368"/>
    </location>
</feature>
<dbReference type="InParanoid" id="A0A0D2AAM4"/>
<comment type="similarity">
    <text evidence="2 13">Belongs to the Nth/MutY family.</text>
</comment>
<dbReference type="GO" id="GO:0035485">
    <property type="term" value="F:adenine/guanine mispair binding"/>
    <property type="evidence" value="ECO:0007669"/>
    <property type="project" value="TreeGrafter"/>
</dbReference>